<dbReference type="EMBL" id="JAUNZN010000001">
    <property type="protein sequence ID" value="KAK4832305.1"/>
    <property type="molecule type" value="Genomic_DNA"/>
</dbReference>
<dbReference type="Pfam" id="PF00078">
    <property type="entry name" value="RVT_1"/>
    <property type="match status" value="1"/>
</dbReference>
<dbReference type="PANTHER" id="PTHR33332">
    <property type="entry name" value="REVERSE TRANSCRIPTASE DOMAIN-CONTAINING PROTEIN"/>
    <property type="match status" value="1"/>
</dbReference>
<organism evidence="2 3">
    <name type="scientific">Mycteria americana</name>
    <name type="common">Wood stork</name>
    <dbReference type="NCBI Taxonomy" id="33587"/>
    <lineage>
        <taxon>Eukaryota</taxon>
        <taxon>Metazoa</taxon>
        <taxon>Chordata</taxon>
        <taxon>Craniata</taxon>
        <taxon>Vertebrata</taxon>
        <taxon>Euteleostomi</taxon>
        <taxon>Archelosauria</taxon>
        <taxon>Archosauria</taxon>
        <taxon>Dinosauria</taxon>
        <taxon>Saurischia</taxon>
        <taxon>Theropoda</taxon>
        <taxon>Coelurosauria</taxon>
        <taxon>Aves</taxon>
        <taxon>Neognathae</taxon>
        <taxon>Neoaves</taxon>
        <taxon>Aequornithes</taxon>
        <taxon>Ciconiiformes</taxon>
        <taxon>Ciconiidae</taxon>
        <taxon>Mycteria</taxon>
    </lineage>
</organism>
<dbReference type="AlphaFoldDB" id="A0AAN7NUU1"/>
<evidence type="ECO:0000259" key="1">
    <source>
        <dbReference type="Pfam" id="PF00078"/>
    </source>
</evidence>
<comment type="caution">
    <text evidence="2">The sequence shown here is derived from an EMBL/GenBank/DDBJ whole genome shotgun (WGS) entry which is preliminary data.</text>
</comment>
<dbReference type="Proteomes" id="UP001333110">
    <property type="component" value="Unassembled WGS sequence"/>
</dbReference>
<name>A0AAN7NUU1_MYCAM</name>
<keyword evidence="3" id="KW-1185">Reference proteome</keyword>
<dbReference type="InterPro" id="IPR000477">
    <property type="entry name" value="RT_dom"/>
</dbReference>
<accession>A0AAN7NUU1</accession>
<evidence type="ECO:0000313" key="3">
    <source>
        <dbReference type="Proteomes" id="UP001333110"/>
    </source>
</evidence>
<evidence type="ECO:0000313" key="2">
    <source>
        <dbReference type="EMBL" id="KAK4832305.1"/>
    </source>
</evidence>
<sequence length="325" mass="36082">MGPGPERLQDVAPLLMEDKADLEFNLARDVRGNKKGLFKYINRKRKTREKVGLLLNETGDLVTNYMEKAEVLKDFFFSVFTVKMGLHNAPETRGRGDLGNCRLVSCTSDPGKQQLILETISNHLKDGKIIENINKVASLTVPLSHCRDSTGLRLCRAEIGLCRYTNPQGIKKIHPSCNPPSGTRQKGKSCLTNLTAFYKEVTLVDEERAVDVVYPDFGKSFDTVSHKILMGKLTKYGLPERTIENWLKLGPGSSKQWHKVWRQVAGRVSQGSMVGPMLFNTLINDLNSGSECTVSGFADDTIPVRVADIPSNCTANQRGLDGLEK</sequence>
<proteinExistence type="predicted"/>
<gene>
    <name evidence="2" type="ORF">QYF61_021704</name>
</gene>
<reference evidence="2 3" key="1">
    <citation type="journal article" date="2023" name="J. Hered.">
        <title>Chromosome-level genome of the wood stork (Mycteria americana) provides insight into avian chromosome evolution.</title>
        <authorList>
            <person name="Flamio R. Jr."/>
            <person name="Ramstad K.M."/>
        </authorList>
    </citation>
    <scope>NUCLEOTIDE SEQUENCE [LARGE SCALE GENOMIC DNA]</scope>
    <source>
        <strain evidence="2">JAX WOST 10</strain>
    </source>
</reference>
<feature type="domain" description="Reverse transcriptase" evidence="1">
    <location>
        <begin position="183"/>
        <end position="302"/>
    </location>
</feature>
<protein>
    <recommendedName>
        <fullName evidence="1">Reverse transcriptase domain-containing protein</fullName>
    </recommendedName>
</protein>